<reference evidence="2" key="1">
    <citation type="journal article" date="2022" name="Plant J.">
        <title>Strategies of tolerance reflected in two North American maple genomes.</title>
        <authorList>
            <person name="McEvoy S.L."/>
            <person name="Sezen U.U."/>
            <person name="Trouern-Trend A."/>
            <person name="McMahon S.M."/>
            <person name="Schaberg P.G."/>
            <person name="Yang J."/>
            <person name="Wegrzyn J.L."/>
            <person name="Swenson N.G."/>
        </authorList>
    </citation>
    <scope>NUCLEOTIDE SEQUENCE</scope>
    <source>
        <strain evidence="2">NS2018</strain>
    </source>
</reference>
<sequence length="102" mass="11452">MTRARCLPNDETTICILAIDNRSRQELPLSQDYFGGCVGTVNGMARAGELLEHNLGWAAWKLHQAVVGHTYKTVLEYIQHGSDVQCKTCLDGEFTEVQQVWN</sequence>
<evidence type="ECO:0000256" key="1">
    <source>
        <dbReference type="ARBA" id="ARBA00022679"/>
    </source>
</evidence>
<gene>
    <name evidence="2" type="ORF">LWI29_003386</name>
</gene>
<dbReference type="GO" id="GO:0016740">
    <property type="term" value="F:transferase activity"/>
    <property type="evidence" value="ECO:0007669"/>
    <property type="project" value="UniProtKB-KW"/>
</dbReference>
<protein>
    <submittedName>
        <fullName evidence="2">Uncharacterized protein</fullName>
    </submittedName>
</protein>
<reference evidence="2" key="2">
    <citation type="submission" date="2023-06" db="EMBL/GenBank/DDBJ databases">
        <authorList>
            <person name="Swenson N.G."/>
            <person name="Wegrzyn J.L."/>
            <person name="Mcevoy S.L."/>
        </authorList>
    </citation>
    <scope>NUCLEOTIDE SEQUENCE</scope>
    <source>
        <strain evidence="2">NS2018</strain>
        <tissue evidence="2">Leaf</tissue>
    </source>
</reference>
<dbReference type="Gene3D" id="3.30.559.10">
    <property type="entry name" value="Chloramphenicol acetyltransferase-like domain"/>
    <property type="match status" value="1"/>
</dbReference>
<comment type="caution">
    <text evidence="2">The sequence shown here is derived from an EMBL/GenBank/DDBJ whole genome shotgun (WGS) entry which is preliminary data.</text>
</comment>
<accession>A0AA39RNC1</accession>
<dbReference type="PANTHER" id="PTHR31896:SF12">
    <property type="entry name" value="HXXXD-TYPE ACYL-TRANSFERASE FAMILY PROTEIN"/>
    <property type="match status" value="1"/>
</dbReference>
<keyword evidence="1" id="KW-0808">Transferase</keyword>
<dbReference type="InterPro" id="IPR051283">
    <property type="entry name" value="Sec_Metabolite_Acyltrans"/>
</dbReference>
<dbReference type="Proteomes" id="UP001168877">
    <property type="component" value="Unassembled WGS sequence"/>
</dbReference>
<dbReference type="EMBL" id="JAUESC010000386">
    <property type="protein sequence ID" value="KAK0575595.1"/>
    <property type="molecule type" value="Genomic_DNA"/>
</dbReference>
<evidence type="ECO:0000313" key="3">
    <source>
        <dbReference type="Proteomes" id="UP001168877"/>
    </source>
</evidence>
<organism evidence="2 3">
    <name type="scientific">Acer saccharum</name>
    <name type="common">Sugar maple</name>
    <dbReference type="NCBI Taxonomy" id="4024"/>
    <lineage>
        <taxon>Eukaryota</taxon>
        <taxon>Viridiplantae</taxon>
        <taxon>Streptophyta</taxon>
        <taxon>Embryophyta</taxon>
        <taxon>Tracheophyta</taxon>
        <taxon>Spermatophyta</taxon>
        <taxon>Magnoliopsida</taxon>
        <taxon>eudicotyledons</taxon>
        <taxon>Gunneridae</taxon>
        <taxon>Pentapetalae</taxon>
        <taxon>rosids</taxon>
        <taxon>malvids</taxon>
        <taxon>Sapindales</taxon>
        <taxon>Sapindaceae</taxon>
        <taxon>Hippocastanoideae</taxon>
        <taxon>Acereae</taxon>
        <taxon>Acer</taxon>
    </lineage>
</organism>
<name>A0AA39RNC1_ACESA</name>
<dbReference type="Pfam" id="PF02458">
    <property type="entry name" value="Transferase"/>
    <property type="match status" value="1"/>
</dbReference>
<evidence type="ECO:0000313" key="2">
    <source>
        <dbReference type="EMBL" id="KAK0575595.1"/>
    </source>
</evidence>
<proteinExistence type="predicted"/>
<dbReference type="InterPro" id="IPR023213">
    <property type="entry name" value="CAT-like_dom_sf"/>
</dbReference>
<dbReference type="AlphaFoldDB" id="A0AA39RNC1"/>
<dbReference type="PANTHER" id="PTHR31896">
    <property type="entry name" value="FAMILY REGULATORY PROTEIN, PUTATIVE (AFU_ORTHOLOGUE AFUA_3G14730)-RELATED"/>
    <property type="match status" value="1"/>
</dbReference>
<keyword evidence="3" id="KW-1185">Reference proteome</keyword>